<dbReference type="PANTHER" id="PTHR43630:SF1">
    <property type="entry name" value="POLY-BETA-1,6-N-ACETYL-D-GLUCOSAMINE SYNTHASE"/>
    <property type="match status" value="1"/>
</dbReference>
<feature type="transmembrane region" description="Helical" evidence="4">
    <location>
        <begin position="332"/>
        <end position="353"/>
    </location>
</feature>
<keyword evidence="4" id="KW-1133">Transmembrane helix</keyword>
<protein>
    <recommendedName>
        <fullName evidence="5">Glycosyltransferase 2-like domain-containing protein</fullName>
    </recommendedName>
</protein>
<sequence length="430" mass="49161">MWHENLNLIMGIVVVYGFNLTFWGTVGIIRALAGVIRGRWVKEVSIIPLPQGGKPGGISISEVASITPAHNEEAVIAQTIEPLLEILPKEQIFVISDGSKDKTAEIAKSYGVNVVEFLAGHGKAGALEKGITHFQLTKRFRAILFVDADTWIPKNFLERALPHFDNFKIAAVAGYARTAWEPKKNNFWNMFFIAHRERVYTIIQLFFKFGQTSRWLNVASIIPGFASIYRTDVLEKIDVNPPGLVIEDYNMTFEVHHKKLGLIAHHPSISAYTQDPNTFKDYFRQVKRWNLGFWQTIRRHGIWASVFWVALLVYIAEVFVSSIIFILLPLVILLHVLVAVFPEVLSVHFVSSIATYTRLQLPWEVIFWAILIPDYSLSLFTAFVQGRPHYLWYGLGFPFMRFFDALSFVYTLPKGLFTISSGRWISPKRR</sequence>
<dbReference type="InterPro" id="IPR029044">
    <property type="entry name" value="Nucleotide-diphossugar_trans"/>
</dbReference>
<evidence type="ECO:0000313" key="6">
    <source>
        <dbReference type="EMBL" id="OGG44090.1"/>
    </source>
</evidence>
<name>A0A1F6C4K4_9BACT</name>
<dbReference type="PANTHER" id="PTHR43630">
    <property type="entry name" value="POLY-BETA-1,6-N-ACETYL-D-GLUCOSAMINE SYNTHASE"/>
    <property type="match status" value="1"/>
</dbReference>
<feature type="transmembrane region" description="Helical" evidence="4">
    <location>
        <begin position="365"/>
        <end position="384"/>
    </location>
</feature>
<evidence type="ECO:0000256" key="2">
    <source>
        <dbReference type="ARBA" id="ARBA00022676"/>
    </source>
</evidence>
<proteinExistence type="inferred from homology"/>
<dbReference type="SUPFAM" id="SSF53448">
    <property type="entry name" value="Nucleotide-diphospho-sugar transferases"/>
    <property type="match status" value="1"/>
</dbReference>
<feature type="transmembrane region" description="Helical" evidence="4">
    <location>
        <begin position="390"/>
        <end position="413"/>
    </location>
</feature>
<dbReference type="Gene3D" id="3.90.550.10">
    <property type="entry name" value="Spore Coat Polysaccharide Biosynthesis Protein SpsA, Chain A"/>
    <property type="match status" value="1"/>
</dbReference>
<reference evidence="6 7" key="1">
    <citation type="journal article" date="2016" name="Nat. Commun.">
        <title>Thousands of microbial genomes shed light on interconnected biogeochemical processes in an aquifer system.</title>
        <authorList>
            <person name="Anantharaman K."/>
            <person name="Brown C.T."/>
            <person name="Hug L.A."/>
            <person name="Sharon I."/>
            <person name="Castelle C.J."/>
            <person name="Probst A.J."/>
            <person name="Thomas B.C."/>
            <person name="Singh A."/>
            <person name="Wilkins M.J."/>
            <person name="Karaoz U."/>
            <person name="Brodie E.L."/>
            <person name="Williams K.H."/>
            <person name="Hubbard S.S."/>
            <person name="Banfield J.F."/>
        </authorList>
    </citation>
    <scope>NUCLEOTIDE SEQUENCE [LARGE SCALE GENOMIC DNA]</scope>
</reference>
<dbReference type="AlphaFoldDB" id="A0A1F6C4K4"/>
<organism evidence="6 7">
    <name type="scientific">Candidatus Kaiserbacteria bacterium RIFCSPHIGHO2_01_FULL_48_10</name>
    <dbReference type="NCBI Taxonomy" id="1798476"/>
    <lineage>
        <taxon>Bacteria</taxon>
        <taxon>Candidatus Kaiseribacteriota</taxon>
    </lineage>
</organism>
<keyword evidence="4" id="KW-0472">Membrane</keyword>
<dbReference type="CDD" id="cd06423">
    <property type="entry name" value="CESA_like"/>
    <property type="match status" value="1"/>
</dbReference>
<evidence type="ECO:0000256" key="3">
    <source>
        <dbReference type="ARBA" id="ARBA00022679"/>
    </source>
</evidence>
<feature type="domain" description="Glycosyltransferase 2-like" evidence="5">
    <location>
        <begin position="66"/>
        <end position="237"/>
    </location>
</feature>
<evidence type="ECO:0000256" key="1">
    <source>
        <dbReference type="ARBA" id="ARBA00006739"/>
    </source>
</evidence>
<comment type="similarity">
    <text evidence="1">Belongs to the glycosyltransferase 2 family.</text>
</comment>
<accession>A0A1F6C4K4</accession>
<keyword evidence="2" id="KW-0328">Glycosyltransferase</keyword>
<feature type="transmembrane region" description="Helical" evidence="4">
    <location>
        <begin position="302"/>
        <end position="326"/>
    </location>
</feature>
<dbReference type="EMBL" id="MFKP01000022">
    <property type="protein sequence ID" value="OGG44090.1"/>
    <property type="molecule type" value="Genomic_DNA"/>
</dbReference>
<dbReference type="Pfam" id="PF00535">
    <property type="entry name" value="Glycos_transf_2"/>
    <property type="match status" value="1"/>
</dbReference>
<evidence type="ECO:0000256" key="4">
    <source>
        <dbReference type="SAM" id="Phobius"/>
    </source>
</evidence>
<dbReference type="InterPro" id="IPR001173">
    <property type="entry name" value="Glyco_trans_2-like"/>
</dbReference>
<dbReference type="Proteomes" id="UP000178249">
    <property type="component" value="Unassembled WGS sequence"/>
</dbReference>
<feature type="transmembrane region" description="Helical" evidence="4">
    <location>
        <begin position="6"/>
        <end position="33"/>
    </location>
</feature>
<keyword evidence="3" id="KW-0808">Transferase</keyword>
<gene>
    <name evidence="6" type="ORF">A2841_01195</name>
</gene>
<comment type="caution">
    <text evidence="6">The sequence shown here is derived from an EMBL/GenBank/DDBJ whole genome shotgun (WGS) entry which is preliminary data.</text>
</comment>
<dbReference type="GO" id="GO:0016757">
    <property type="term" value="F:glycosyltransferase activity"/>
    <property type="evidence" value="ECO:0007669"/>
    <property type="project" value="UniProtKB-KW"/>
</dbReference>
<evidence type="ECO:0000313" key="7">
    <source>
        <dbReference type="Proteomes" id="UP000178249"/>
    </source>
</evidence>
<keyword evidence="4" id="KW-0812">Transmembrane</keyword>
<evidence type="ECO:0000259" key="5">
    <source>
        <dbReference type="Pfam" id="PF00535"/>
    </source>
</evidence>